<feature type="transmembrane region" description="Helical" evidence="6">
    <location>
        <begin position="96"/>
        <end position="118"/>
    </location>
</feature>
<dbReference type="PANTHER" id="PTHR22776">
    <property type="entry name" value="MARVEL-CONTAINING POTENTIAL LIPID RAFT-ASSOCIATED PROTEIN"/>
    <property type="match status" value="1"/>
</dbReference>
<dbReference type="OrthoDB" id="6258237at2759"/>
<feature type="domain" description="MARVEL" evidence="7">
    <location>
        <begin position="28"/>
        <end position="164"/>
    </location>
</feature>
<proteinExistence type="predicted"/>
<feature type="non-terminal residue" evidence="8">
    <location>
        <position position="1"/>
    </location>
</feature>
<dbReference type="EMBL" id="MNPL01030644">
    <property type="protein sequence ID" value="OQR66911.1"/>
    <property type="molecule type" value="Genomic_DNA"/>
</dbReference>
<accession>A0A1V9X0K0</accession>
<keyword evidence="9" id="KW-1185">Reference proteome</keyword>
<gene>
    <name evidence="8" type="ORF">BIW11_13848</name>
</gene>
<reference evidence="8 9" key="1">
    <citation type="journal article" date="2017" name="Gigascience">
        <title>Draft genome of the honey bee ectoparasitic mite, Tropilaelaps mercedesae, is shaped by the parasitic life history.</title>
        <authorList>
            <person name="Dong X."/>
            <person name="Armstrong S.D."/>
            <person name="Xia D."/>
            <person name="Makepeace B.L."/>
            <person name="Darby A.C."/>
            <person name="Kadowaki T."/>
        </authorList>
    </citation>
    <scope>NUCLEOTIDE SEQUENCE [LARGE SCALE GENOMIC DNA]</scope>
    <source>
        <strain evidence="8">Wuxi-XJTLU</strain>
    </source>
</reference>
<dbReference type="PROSITE" id="PS51225">
    <property type="entry name" value="MARVEL"/>
    <property type="match status" value="1"/>
</dbReference>
<dbReference type="FunCoup" id="A0A1V9X0K0">
    <property type="interactions" value="63"/>
</dbReference>
<comment type="caution">
    <text evidence="8">The sequence shown here is derived from an EMBL/GenBank/DDBJ whole genome shotgun (WGS) entry which is preliminary data.</text>
</comment>
<dbReference type="InParanoid" id="A0A1V9X0K0"/>
<evidence type="ECO:0000313" key="8">
    <source>
        <dbReference type="EMBL" id="OQR66911.1"/>
    </source>
</evidence>
<keyword evidence="4 5" id="KW-0472">Membrane</keyword>
<feature type="transmembrane region" description="Helical" evidence="6">
    <location>
        <begin position="6"/>
        <end position="25"/>
    </location>
</feature>
<evidence type="ECO:0000256" key="6">
    <source>
        <dbReference type="SAM" id="Phobius"/>
    </source>
</evidence>
<evidence type="ECO:0000256" key="4">
    <source>
        <dbReference type="ARBA" id="ARBA00023136"/>
    </source>
</evidence>
<dbReference type="InterPro" id="IPR008253">
    <property type="entry name" value="Marvel"/>
</dbReference>
<name>A0A1V9X0K0_9ACAR</name>
<evidence type="ECO:0000259" key="7">
    <source>
        <dbReference type="PROSITE" id="PS51225"/>
    </source>
</evidence>
<dbReference type="InterPro" id="IPR050578">
    <property type="entry name" value="MARVEL-CKLF_proteins"/>
</dbReference>
<evidence type="ECO:0000313" key="9">
    <source>
        <dbReference type="Proteomes" id="UP000192247"/>
    </source>
</evidence>
<comment type="subcellular location">
    <subcellularLocation>
        <location evidence="1">Membrane</location>
        <topology evidence="1">Multi-pass membrane protein</topology>
    </subcellularLocation>
</comment>
<dbReference type="GO" id="GO:0016020">
    <property type="term" value="C:membrane"/>
    <property type="evidence" value="ECO:0007669"/>
    <property type="project" value="UniProtKB-SubCell"/>
</dbReference>
<keyword evidence="2 5" id="KW-0812">Transmembrane</keyword>
<evidence type="ECO:0000256" key="2">
    <source>
        <dbReference type="ARBA" id="ARBA00022692"/>
    </source>
</evidence>
<dbReference type="AlphaFoldDB" id="A0A1V9X0K0"/>
<dbReference type="PANTHER" id="PTHR22776:SF97">
    <property type="entry name" value="RE01453P"/>
    <property type="match status" value="1"/>
</dbReference>
<organism evidence="8 9">
    <name type="scientific">Tropilaelaps mercedesae</name>
    <dbReference type="NCBI Taxonomy" id="418985"/>
    <lineage>
        <taxon>Eukaryota</taxon>
        <taxon>Metazoa</taxon>
        <taxon>Ecdysozoa</taxon>
        <taxon>Arthropoda</taxon>
        <taxon>Chelicerata</taxon>
        <taxon>Arachnida</taxon>
        <taxon>Acari</taxon>
        <taxon>Parasitiformes</taxon>
        <taxon>Mesostigmata</taxon>
        <taxon>Gamasina</taxon>
        <taxon>Dermanyssoidea</taxon>
        <taxon>Laelapidae</taxon>
        <taxon>Tropilaelaps</taxon>
    </lineage>
</organism>
<feature type="transmembrane region" description="Helical" evidence="6">
    <location>
        <begin position="63"/>
        <end position="84"/>
    </location>
</feature>
<feature type="transmembrane region" description="Helical" evidence="6">
    <location>
        <begin position="138"/>
        <end position="161"/>
    </location>
</feature>
<sequence>SFIYNFIFILIQCSLLSIRQVFIIIRSYIKRPLCGFVICCEFQILGMVCLGCSTPALTGCARLFLFITAMCYILTVLLCIIIVLGIDRALYQIRWLAGELIYTTIAAVCFALASIVLLADISSYDWPGRDYRVIRDQYIAAGIFGLVQACLYGFGLFLLFIEWKATRPVPPPRTVTTN</sequence>
<evidence type="ECO:0000256" key="1">
    <source>
        <dbReference type="ARBA" id="ARBA00004141"/>
    </source>
</evidence>
<evidence type="ECO:0000256" key="5">
    <source>
        <dbReference type="PROSITE-ProRule" id="PRU00581"/>
    </source>
</evidence>
<dbReference type="Proteomes" id="UP000192247">
    <property type="component" value="Unassembled WGS sequence"/>
</dbReference>
<feature type="transmembrane region" description="Helical" evidence="6">
    <location>
        <begin position="32"/>
        <end position="57"/>
    </location>
</feature>
<protein>
    <recommendedName>
        <fullName evidence="7">MARVEL domain-containing protein</fullName>
    </recommendedName>
</protein>
<dbReference type="STRING" id="418985.A0A1V9X0K0"/>
<keyword evidence="3 6" id="KW-1133">Transmembrane helix</keyword>
<evidence type="ECO:0000256" key="3">
    <source>
        <dbReference type="ARBA" id="ARBA00022989"/>
    </source>
</evidence>